<dbReference type="EMBL" id="JAAOLX010000008">
    <property type="protein sequence ID" value="NHQ87734.1"/>
    <property type="molecule type" value="Genomic_DNA"/>
</dbReference>
<dbReference type="Pfam" id="PF25869">
    <property type="entry name" value="3HB_CusB"/>
    <property type="match status" value="1"/>
</dbReference>
<dbReference type="Gene3D" id="6.10.140.730">
    <property type="match status" value="1"/>
</dbReference>
<dbReference type="NCBIfam" id="TIGR01730">
    <property type="entry name" value="RND_mfp"/>
    <property type="match status" value="1"/>
</dbReference>
<dbReference type="SUPFAM" id="SSF111369">
    <property type="entry name" value="HlyD-like secretion proteins"/>
    <property type="match status" value="1"/>
</dbReference>
<accession>A0ABX0L0I9</accession>
<evidence type="ECO:0000259" key="4">
    <source>
        <dbReference type="Pfam" id="PF25869"/>
    </source>
</evidence>
<dbReference type="Gene3D" id="2.40.50.320">
    <property type="entry name" value="Copper binding periplasmic protein CusF"/>
    <property type="match status" value="1"/>
</dbReference>
<dbReference type="InterPro" id="IPR006143">
    <property type="entry name" value="RND_pump_MFP"/>
</dbReference>
<feature type="domain" description="CzcB-like C-terminal circularly permuted SH3-like" evidence="7">
    <location>
        <begin position="329"/>
        <end position="388"/>
    </location>
</feature>
<keyword evidence="9" id="KW-1185">Reference proteome</keyword>
<evidence type="ECO:0000259" key="5">
    <source>
        <dbReference type="Pfam" id="PF25919"/>
    </source>
</evidence>
<evidence type="ECO:0000256" key="1">
    <source>
        <dbReference type="ARBA" id="ARBA00009477"/>
    </source>
</evidence>
<dbReference type="Gene3D" id="2.40.420.20">
    <property type="match status" value="1"/>
</dbReference>
<dbReference type="RefSeq" id="WP_166828522.1">
    <property type="nucleotide sequence ID" value="NZ_JAAOLX010000008.1"/>
</dbReference>
<proteinExistence type="inferred from homology"/>
<dbReference type="InterPro" id="IPR058791">
    <property type="entry name" value="3HB_CusB"/>
</dbReference>
<evidence type="ECO:0000259" key="3">
    <source>
        <dbReference type="Pfam" id="PF19335"/>
    </source>
</evidence>
<dbReference type="Gene3D" id="2.40.50.100">
    <property type="match status" value="1"/>
</dbReference>
<evidence type="ECO:0000259" key="6">
    <source>
        <dbReference type="Pfam" id="PF25954"/>
    </source>
</evidence>
<dbReference type="InterPro" id="IPR045800">
    <property type="entry name" value="HMBD"/>
</dbReference>
<dbReference type="Pfam" id="PF19335">
    <property type="entry name" value="HMBD"/>
    <property type="match status" value="1"/>
</dbReference>
<comment type="similarity">
    <text evidence="1">Belongs to the membrane fusion protein (MFP) (TC 8.A.1) family.</text>
</comment>
<evidence type="ECO:0000256" key="2">
    <source>
        <dbReference type="ARBA" id="ARBA00022448"/>
    </source>
</evidence>
<dbReference type="PANTHER" id="PTHR30097:SF15">
    <property type="entry name" value="CATION EFFLUX SYSTEM PROTEIN CUSB"/>
    <property type="match status" value="1"/>
</dbReference>
<dbReference type="Pfam" id="PF25919">
    <property type="entry name" value="BSH_CusB"/>
    <property type="match status" value="1"/>
</dbReference>
<feature type="domain" description="Heavy metal binding" evidence="3">
    <location>
        <begin position="44"/>
        <end position="70"/>
    </location>
</feature>
<dbReference type="InterPro" id="IPR051909">
    <property type="entry name" value="MFP_Cation_Efflux"/>
</dbReference>
<dbReference type="Gene3D" id="2.40.30.170">
    <property type="match status" value="1"/>
</dbReference>
<dbReference type="Pfam" id="PF25975">
    <property type="entry name" value="CzcB_C"/>
    <property type="match status" value="1"/>
</dbReference>
<dbReference type="Pfam" id="PF25954">
    <property type="entry name" value="Beta-barrel_RND_2"/>
    <property type="match status" value="1"/>
</dbReference>
<feature type="domain" description="CusB-like barrel-sandwich hybrid" evidence="5">
    <location>
        <begin position="126"/>
        <end position="241"/>
    </location>
</feature>
<dbReference type="Pfam" id="PF11604">
    <property type="entry name" value="CusF_Ec"/>
    <property type="match status" value="1"/>
</dbReference>
<dbReference type="InterPro" id="IPR058790">
    <property type="entry name" value="BSH_CusB"/>
</dbReference>
<dbReference type="InterPro" id="IPR042230">
    <property type="entry name" value="CusF_sf"/>
</dbReference>
<protein>
    <submittedName>
        <fullName evidence="8">Efflux RND transporter periplasmic adaptor subunit</fullName>
    </submittedName>
</protein>
<organism evidence="8 9">
    <name type="scientific">Iodobacter violaceini</name>
    <dbReference type="NCBI Taxonomy" id="3044271"/>
    <lineage>
        <taxon>Bacteria</taxon>
        <taxon>Pseudomonadati</taxon>
        <taxon>Pseudomonadota</taxon>
        <taxon>Betaproteobacteria</taxon>
        <taxon>Neisseriales</taxon>
        <taxon>Chitinibacteraceae</taxon>
        <taxon>Iodobacter</taxon>
    </lineage>
</organism>
<evidence type="ECO:0000313" key="8">
    <source>
        <dbReference type="EMBL" id="NHQ87734.1"/>
    </source>
</evidence>
<evidence type="ECO:0000259" key="7">
    <source>
        <dbReference type="Pfam" id="PF25975"/>
    </source>
</evidence>
<feature type="domain" description="CusB-like beta-barrel" evidence="6">
    <location>
        <begin position="245"/>
        <end position="321"/>
    </location>
</feature>
<reference evidence="8 9" key="1">
    <citation type="submission" date="2020-03" db="EMBL/GenBank/DDBJ databases">
        <title>Draft genome sequence of environmentally isolated violet-colored cultures.</title>
        <authorList>
            <person name="Wilson H.S."/>
        </authorList>
    </citation>
    <scope>NUCLEOTIDE SEQUENCE [LARGE SCALE GENOMIC DNA]</scope>
    <source>
        <strain evidence="8 9">HSC-16F04</strain>
    </source>
</reference>
<evidence type="ECO:0000313" key="9">
    <source>
        <dbReference type="Proteomes" id="UP000712570"/>
    </source>
</evidence>
<dbReference type="PANTHER" id="PTHR30097">
    <property type="entry name" value="CATION EFFLUX SYSTEM PROTEIN CUSB"/>
    <property type="match status" value="1"/>
</dbReference>
<dbReference type="InterPro" id="IPR021647">
    <property type="entry name" value="CusF_Ec"/>
</dbReference>
<feature type="domain" description="CusB-like three alpha-helical bundle" evidence="4">
    <location>
        <begin position="162"/>
        <end position="208"/>
    </location>
</feature>
<sequence>MNRNNTIALAIVTLFIGSAAGWWLKPTPSHSTASAPVEARKALYWYDPMKPEQHFDQPGKSPFMDMELMPRYADAPDASSSTANTSIKIDPSLIQNTGLKLATAQRGTISQGIEVPGSVVFNDRDVAIVQARSNGIVERVYPLATGDIIQAGAPIAELRVPEWLAAQNEYLALRHDAELAGAMLSRLQQLGMSPAQIARLKQSGHPQATITITAPRSGMIAELSVRQGMVLSLGAPLARINGLASVWIEAEVPEAQAATLKIGAPIHALFAALPNTPINGKVTALVPELNKETRSLRVRAEIPNPKGLLRPGMFARISLAKPDSAAVLLVPSESIIATGKRSVVIMSDGQGRFTPSDVKTGREHQGQTEIVSGLKEGEQIVVSGQFMIDSEASLRGVLARMNPAASAATSAHSDHTVTAPVQATHQGQGIVKAIDSKQITLEHGAIASLNWPAMTMPFPLATPNLTKGIRVGQQVKFSFIEQGSVVQSVKVVATGGQP</sequence>
<dbReference type="InterPro" id="IPR058649">
    <property type="entry name" value="CzcB_C"/>
</dbReference>
<gene>
    <name evidence="8" type="ORF">HA050_16575</name>
</gene>
<dbReference type="Proteomes" id="UP000712570">
    <property type="component" value="Unassembled WGS sequence"/>
</dbReference>
<dbReference type="InterPro" id="IPR058792">
    <property type="entry name" value="Beta-barrel_RND_2"/>
</dbReference>
<comment type="caution">
    <text evidence="8">The sequence shown here is derived from an EMBL/GenBank/DDBJ whole genome shotgun (WGS) entry which is preliminary data.</text>
</comment>
<keyword evidence="2" id="KW-0813">Transport</keyword>
<name>A0ABX0L0I9_9NEIS</name>